<feature type="region of interest" description="Disordered" evidence="2">
    <location>
        <begin position="58"/>
        <end position="114"/>
    </location>
</feature>
<evidence type="ECO:0008006" key="5">
    <source>
        <dbReference type="Google" id="ProtNLM"/>
    </source>
</evidence>
<keyword evidence="1" id="KW-0175">Coiled coil</keyword>
<evidence type="ECO:0000313" key="3">
    <source>
        <dbReference type="EMBL" id="KFH62453.1"/>
    </source>
</evidence>
<proteinExistence type="predicted"/>
<feature type="region of interest" description="Disordered" evidence="2">
    <location>
        <begin position="230"/>
        <end position="250"/>
    </location>
</feature>
<feature type="coiled-coil region" evidence="1">
    <location>
        <begin position="359"/>
        <end position="548"/>
    </location>
</feature>
<evidence type="ECO:0000256" key="2">
    <source>
        <dbReference type="SAM" id="MobiDB-lite"/>
    </source>
</evidence>
<evidence type="ECO:0000313" key="4">
    <source>
        <dbReference type="Proteomes" id="UP000243308"/>
    </source>
</evidence>
<dbReference type="EMBL" id="KN042432">
    <property type="protein sequence ID" value="KFH62453.1"/>
    <property type="molecule type" value="Genomic_DNA"/>
</dbReference>
<feature type="compositionally biased region" description="Basic and acidic residues" evidence="2">
    <location>
        <begin position="76"/>
        <end position="93"/>
    </location>
</feature>
<feature type="compositionally biased region" description="Basic and acidic residues" evidence="2">
    <location>
        <begin position="236"/>
        <end position="248"/>
    </location>
</feature>
<protein>
    <recommendedName>
        <fullName evidence="5">Ribosome receptor lysine/proline rich domain-containing protein</fullName>
    </recommendedName>
</protein>
<accession>A0A086TKH6</accession>
<reference evidence="3 4" key="1">
    <citation type="submission" date="2011-02" db="EMBL/GenBank/DDBJ databases">
        <title>The Genome Sequence of Mortierella verticillata NRRL 6337.</title>
        <authorList>
            <consortium name="The Broad Institute Genome Sequencing Platform"/>
            <person name="Russ C."/>
            <person name="Cuomo C."/>
            <person name="Burger G."/>
            <person name="Gray M.W."/>
            <person name="Holland P.W.H."/>
            <person name="King N."/>
            <person name="Lang F.B.F."/>
            <person name="Roger A.J."/>
            <person name="Ruiz-Trillo I."/>
            <person name="Young S.K."/>
            <person name="Zeng Q."/>
            <person name="Gargeya S."/>
            <person name="Alvarado L."/>
            <person name="Berlin A."/>
            <person name="Chapman S.B."/>
            <person name="Chen Z."/>
            <person name="Freedman E."/>
            <person name="Gellesch M."/>
            <person name="Goldberg J."/>
            <person name="Griggs A."/>
            <person name="Gujja S."/>
            <person name="Heilman E."/>
            <person name="Heiman D."/>
            <person name="Howarth C."/>
            <person name="Mehta T."/>
            <person name="Neiman D."/>
            <person name="Pearson M."/>
            <person name="Roberts A."/>
            <person name="Saif S."/>
            <person name="Shea T."/>
            <person name="Shenoy N."/>
            <person name="Sisk P."/>
            <person name="Stolte C."/>
            <person name="Sykes S."/>
            <person name="White J."/>
            <person name="Yandava C."/>
            <person name="Haas B."/>
            <person name="Nusbaum C."/>
            <person name="Birren B."/>
        </authorList>
    </citation>
    <scope>NUCLEOTIDE SEQUENCE [LARGE SCALE GENOMIC DNA]</scope>
    <source>
        <strain evidence="3 4">NRRL 6337</strain>
    </source>
</reference>
<feature type="compositionally biased region" description="Basic residues" evidence="2">
    <location>
        <begin position="59"/>
        <end position="69"/>
    </location>
</feature>
<name>A0A086TKH6_9FUNG</name>
<feature type="coiled-coil region" evidence="1">
    <location>
        <begin position="746"/>
        <end position="773"/>
    </location>
</feature>
<feature type="coiled-coil region" evidence="1">
    <location>
        <begin position="286"/>
        <end position="313"/>
    </location>
</feature>
<evidence type="ECO:0000256" key="1">
    <source>
        <dbReference type="SAM" id="Coils"/>
    </source>
</evidence>
<sequence length="869" mass="97729">MEYINATTVTLALLGASMGAYYVYVKVIEPHNRRQRAMLAEQAQKELLIAHENMLLKRGSNKKQAKKKPILATRPKKQDSDKDDGPQEVDEHVSTSNPFDILDAPPSSKITKKEVKQMAKPTAAEALVEVPVVATKAVKFSSAPETKSPKKKPKAVLVSTLTQPAPVPTPLQTPVAEIEIKTQPDEELKFVVRKSRKGSLSRNFDVEPTSAPEPFKFVKASEPKAITIPVQGKFKPAKESKNQPKPVEDPVPAEIVVDTPQVPEHSVPTHEYEALQALLKARELALAAADARAERTKSQIQELQRQLDTNAELVKPAKRSQTRSQNIESKIESLHYTNSLLINQLSLEKETSKETQVLMLKASKMVQELETKVQELEQERSHISGQVDQMAELNRELQQQRSQSENEAAQLLQSLDDAERRVDVALKERNEHHQKLSLVLTEKDGRISALEAEIDAMEGELEGLRLQMESYTEAMGHAEDMSQSRDEAFKGEKQSLLEEIDMLRAQLTQESIKISEKETEVRKVQAELEEVRRELTETQVRHKEIIAKHEEHLIVLSTKEQELTSAHAHAKSLTAQMSEIQKAQSGLVQTRQQQFEHLTKELEQSNSQINALIEKQETLTRQIVDLTTKSTEHTNTAHEQALLLQKRIEELTTRVEVKDSTHKVVLGEKEGLMAQLATIQAAHDTVRREHEQLVKERQELSTVAEAKTKEVETMIRDKERLALEFSQKYEWTSSLVKEKETLVATEAKKSLELQNMTKEKETLSKEKSELAAEKVLLAVQLVAALEAKKLADAELKVLIEANNAKTAEHGALSARVVELEWELEQGQRQKQSESKDVEVLSQEETAVVAVVEKKVEELLITTTVTTSEA</sequence>
<dbReference type="Proteomes" id="UP000243308">
    <property type="component" value="Unassembled WGS sequence"/>
</dbReference>
<dbReference type="OrthoDB" id="5567450at2759"/>
<feature type="coiled-coil region" evidence="1">
    <location>
        <begin position="595"/>
        <end position="629"/>
    </location>
</feature>
<keyword evidence="4" id="KW-1185">Reference proteome</keyword>
<gene>
    <name evidence="3" type="ORF">MVEG_11662</name>
</gene>
<dbReference type="AlphaFoldDB" id="A0A086TKH6"/>
<organism evidence="3 4">
    <name type="scientific">Podila verticillata NRRL 6337</name>
    <dbReference type="NCBI Taxonomy" id="1069443"/>
    <lineage>
        <taxon>Eukaryota</taxon>
        <taxon>Fungi</taxon>
        <taxon>Fungi incertae sedis</taxon>
        <taxon>Mucoromycota</taxon>
        <taxon>Mortierellomycotina</taxon>
        <taxon>Mortierellomycetes</taxon>
        <taxon>Mortierellales</taxon>
        <taxon>Mortierellaceae</taxon>
        <taxon>Podila</taxon>
    </lineage>
</organism>